<feature type="repeat" description="ANK" evidence="3">
    <location>
        <begin position="908"/>
        <end position="940"/>
    </location>
</feature>
<evidence type="ECO:0000259" key="4">
    <source>
        <dbReference type="PROSITE" id="PS50837"/>
    </source>
</evidence>
<feature type="repeat" description="ANK" evidence="3">
    <location>
        <begin position="809"/>
        <end position="841"/>
    </location>
</feature>
<dbReference type="EMBL" id="WJXW01000011">
    <property type="protein sequence ID" value="KAF9732053.1"/>
    <property type="molecule type" value="Genomic_DNA"/>
</dbReference>
<reference evidence="5" key="1">
    <citation type="journal article" date="2020" name="Mol. Plant Microbe Interact.">
        <title>Genome Sequence of the Biocontrol Agent Coniothyrium minitans strain Conio (IMI 134523).</title>
        <authorList>
            <person name="Patel D."/>
            <person name="Shittu T.A."/>
            <person name="Baroncelli R."/>
            <person name="Muthumeenakshi S."/>
            <person name="Osborne T.H."/>
            <person name="Janganan T.K."/>
            <person name="Sreenivasaprasad S."/>
        </authorList>
    </citation>
    <scope>NUCLEOTIDE SEQUENCE</scope>
    <source>
        <strain evidence="5">Conio</strain>
    </source>
</reference>
<evidence type="ECO:0000256" key="1">
    <source>
        <dbReference type="ARBA" id="ARBA00022737"/>
    </source>
</evidence>
<proteinExistence type="predicted"/>
<keyword evidence="2 3" id="KW-0040">ANK repeat</keyword>
<dbReference type="Pfam" id="PF22939">
    <property type="entry name" value="WHD_GPIID"/>
    <property type="match status" value="1"/>
</dbReference>
<feature type="repeat" description="ANK" evidence="3">
    <location>
        <begin position="708"/>
        <end position="732"/>
    </location>
</feature>
<keyword evidence="1" id="KW-0677">Repeat</keyword>
<keyword evidence="6" id="KW-1185">Reference proteome</keyword>
<dbReference type="SMART" id="SM00248">
    <property type="entry name" value="ANK"/>
    <property type="match status" value="12"/>
</dbReference>
<comment type="caution">
    <text evidence="5">The sequence shown here is derived from an EMBL/GenBank/DDBJ whole genome shotgun (WGS) entry which is preliminary data.</text>
</comment>
<dbReference type="PROSITE" id="PS50297">
    <property type="entry name" value="ANK_REP_REGION"/>
    <property type="match status" value="6"/>
</dbReference>
<name>A0A9P6KM01_9PLEO</name>
<dbReference type="PANTHER" id="PTHR24198">
    <property type="entry name" value="ANKYRIN REPEAT AND PROTEIN KINASE DOMAIN-CONTAINING PROTEIN"/>
    <property type="match status" value="1"/>
</dbReference>
<feature type="repeat" description="ANK" evidence="3">
    <location>
        <begin position="842"/>
        <end position="874"/>
    </location>
</feature>
<evidence type="ECO:0000313" key="5">
    <source>
        <dbReference type="EMBL" id="KAF9732053.1"/>
    </source>
</evidence>
<dbReference type="PROSITE" id="PS50837">
    <property type="entry name" value="NACHT"/>
    <property type="match status" value="1"/>
</dbReference>
<dbReference type="AlphaFoldDB" id="A0A9P6KM01"/>
<dbReference type="Proteomes" id="UP000756921">
    <property type="component" value="Unassembled WGS sequence"/>
</dbReference>
<feature type="domain" description="NACHT" evidence="4">
    <location>
        <begin position="146"/>
        <end position="288"/>
    </location>
</feature>
<organism evidence="5 6">
    <name type="scientific">Paraphaeosphaeria minitans</name>
    <dbReference type="NCBI Taxonomy" id="565426"/>
    <lineage>
        <taxon>Eukaryota</taxon>
        <taxon>Fungi</taxon>
        <taxon>Dikarya</taxon>
        <taxon>Ascomycota</taxon>
        <taxon>Pezizomycotina</taxon>
        <taxon>Dothideomycetes</taxon>
        <taxon>Pleosporomycetidae</taxon>
        <taxon>Pleosporales</taxon>
        <taxon>Massarineae</taxon>
        <taxon>Didymosphaeriaceae</taxon>
        <taxon>Paraphaeosphaeria</taxon>
    </lineage>
</organism>
<dbReference type="PRINTS" id="PR01415">
    <property type="entry name" value="ANKYRIN"/>
</dbReference>
<evidence type="ECO:0000256" key="3">
    <source>
        <dbReference type="PROSITE-ProRule" id="PRU00023"/>
    </source>
</evidence>
<dbReference type="PROSITE" id="PS50088">
    <property type="entry name" value="ANK_REPEAT"/>
    <property type="match status" value="6"/>
</dbReference>
<dbReference type="OrthoDB" id="3787020at2759"/>
<evidence type="ECO:0000256" key="2">
    <source>
        <dbReference type="ARBA" id="ARBA00023043"/>
    </source>
</evidence>
<protein>
    <submittedName>
        <fullName evidence="5">Ankyrin repeat protein</fullName>
    </submittedName>
</protein>
<dbReference type="PANTHER" id="PTHR24198:SF165">
    <property type="entry name" value="ANKYRIN REPEAT-CONTAINING PROTEIN-RELATED"/>
    <property type="match status" value="1"/>
</dbReference>
<dbReference type="InterPro" id="IPR054471">
    <property type="entry name" value="GPIID_WHD"/>
</dbReference>
<gene>
    <name evidence="5" type="ORF">PMIN01_09982</name>
</gene>
<dbReference type="Gene3D" id="3.40.50.300">
    <property type="entry name" value="P-loop containing nucleotide triphosphate hydrolases"/>
    <property type="match status" value="1"/>
</dbReference>
<sequence>MITSLEEASLTRIESGWPGGHLSLGDVDKTGDTVASPNYGSRVDGHVVNLGDGGINIETSNNYSLEAGAVLNIHQGSSDERIEVFEYDCYLNWILTEGSAASWLDDLAHLDFVPAHRANLAQRCDKVGTWVLEDERYQEWFDGNCRTLWIHGILGCGKTILASNIIEYLETRKDGSACLFVFFDYLQKDTQTPYNIAVNILKQLVKQQSNLSEPVRKMYTELKYLSTPPSIPELLNLVNQESKRFARARLIIDGLDECPANASGNARAEFLSMIRGLTPETNLLFTARAPYNEIHDLGAVVELRYSPTKEDFRCYLEAQLQRHCTFNELLAESNHKELVEVITSQARGMLLLSRLHINAIAAQHTSTGIQSALKSLPTDIKHTYEKAMERMSSGDRSLAERVLMWLTFAMRSMTTKELRSALAVNENVSNMHQSEGYMYSEKRILDVCEGLVVTDHQVEPCNVRLIHPTAQAHFEAYFDNQQAHKHLAIACLRYLQFEDVKIAIETPEEIHARTKELPFLRYAAVNWAQHARRTKDEELVRTCVMLLKDQVNLKSVVQAVELTNPDSVSACYLAAESGLLEAVNDLLSQDPHAIEEKMYGEIAIHAASREGHVAVMTKLLGHGSDADRPSDDGRTPVSLAAECGQLDAVRLLVGSYGVDSNSKSTTPFHRGCTPLSWASGNGHFSVVEYLLAQDNTQVDASISDGPFIGRTALMLAACNGHKKVVKLLLRKGEATASMVDGDGMSALAFASQQGYASIVELLIEADPASARRKDVVYNRRPVDWALNNGHETIVGSLLTYPALDWKDDEERTMLSYEAQYGNLELVRRLLAFGADRNTRDEEAWMPLAYAAQLGHTQIVKLLLQEGANVDALTVDQRSSLSFAAEHGRYETVNLLLKSGAKPDEPDRFNRTPLSYASGSGRVDVVEMLLNQNVDVNVKPRAALWTTQPPIMWASANGHHEVVKKLLETGKILLTAEDKLHGEVILSETTYRSKAILQSS</sequence>
<feature type="repeat" description="ANK" evidence="3">
    <location>
        <begin position="599"/>
        <end position="631"/>
    </location>
</feature>
<dbReference type="GO" id="GO:0005737">
    <property type="term" value="C:cytoplasm"/>
    <property type="evidence" value="ECO:0007669"/>
    <property type="project" value="TreeGrafter"/>
</dbReference>
<dbReference type="Pfam" id="PF00023">
    <property type="entry name" value="Ank"/>
    <property type="match status" value="1"/>
</dbReference>
<evidence type="ECO:0000313" key="6">
    <source>
        <dbReference type="Proteomes" id="UP000756921"/>
    </source>
</evidence>
<dbReference type="InterPro" id="IPR036770">
    <property type="entry name" value="Ankyrin_rpt-contain_sf"/>
</dbReference>
<feature type="repeat" description="ANK" evidence="3">
    <location>
        <begin position="875"/>
        <end position="907"/>
    </location>
</feature>
<dbReference type="InterPro" id="IPR056884">
    <property type="entry name" value="NPHP3-like_N"/>
</dbReference>
<dbReference type="InterPro" id="IPR002110">
    <property type="entry name" value="Ankyrin_rpt"/>
</dbReference>
<dbReference type="Gene3D" id="1.25.40.20">
    <property type="entry name" value="Ankyrin repeat-containing domain"/>
    <property type="match status" value="3"/>
</dbReference>
<dbReference type="InterPro" id="IPR007111">
    <property type="entry name" value="NACHT_NTPase"/>
</dbReference>
<dbReference type="Pfam" id="PF24883">
    <property type="entry name" value="NPHP3_N"/>
    <property type="match status" value="1"/>
</dbReference>
<dbReference type="Pfam" id="PF12796">
    <property type="entry name" value="Ank_2"/>
    <property type="match status" value="3"/>
</dbReference>
<dbReference type="InterPro" id="IPR027417">
    <property type="entry name" value="P-loop_NTPase"/>
</dbReference>
<accession>A0A9P6KM01</accession>
<dbReference type="SUPFAM" id="SSF52540">
    <property type="entry name" value="P-loop containing nucleoside triphosphate hydrolases"/>
    <property type="match status" value="1"/>
</dbReference>
<dbReference type="SUPFAM" id="SSF48403">
    <property type="entry name" value="Ankyrin repeat"/>
    <property type="match status" value="1"/>
</dbReference>